<dbReference type="GO" id="GO:0050622">
    <property type="term" value="F:glycine dehydrogenase (cyanide-forming) activity"/>
    <property type="evidence" value="ECO:0007669"/>
    <property type="project" value="UniProtKB-EC"/>
</dbReference>
<evidence type="ECO:0000313" key="3">
    <source>
        <dbReference type="EMBL" id="UGS35594.1"/>
    </source>
</evidence>
<dbReference type="EMBL" id="CP087164">
    <property type="protein sequence ID" value="UGS35594.1"/>
    <property type="molecule type" value="Genomic_DNA"/>
</dbReference>
<dbReference type="InterPro" id="IPR036188">
    <property type="entry name" value="FAD/NAD-bd_sf"/>
</dbReference>
<dbReference type="Gene3D" id="3.30.9.10">
    <property type="entry name" value="D-Amino Acid Oxidase, subunit A, domain 2"/>
    <property type="match status" value="1"/>
</dbReference>
<dbReference type="SUPFAM" id="SSF54373">
    <property type="entry name" value="FAD-linked reductases, C-terminal domain"/>
    <property type="match status" value="1"/>
</dbReference>
<dbReference type="GO" id="GO:0005737">
    <property type="term" value="C:cytoplasm"/>
    <property type="evidence" value="ECO:0007669"/>
    <property type="project" value="TreeGrafter"/>
</dbReference>
<name>A0A9E7C0G3_9ACTN</name>
<dbReference type="EC" id="1.4.99.5" evidence="3"/>
<gene>
    <name evidence="3" type="primary">hcnC_2</name>
    <name evidence="3" type="ORF">DSM104329_01987</name>
</gene>
<dbReference type="KEGG" id="sbae:DSM104329_01987"/>
<accession>A0A9E7C0G3</accession>
<dbReference type="SUPFAM" id="SSF51905">
    <property type="entry name" value="FAD/NAD(P)-binding domain"/>
    <property type="match status" value="1"/>
</dbReference>
<dbReference type="AlphaFoldDB" id="A0A9E7C0G3"/>
<dbReference type="PANTHER" id="PTHR13847">
    <property type="entry name" value="SARCOSINE DEHYDROGENASE-RELATED"/>
    <property type="match status" value="1"/>
</dbReference>
<dbReference type="Pfam" id="PF01266">
    <property type="entry name" value="DAO"/>
    <property type="match status" value="1"/>
</dbReference>
<keyword evidence="4" id="KW-1185">Reference proteome</keyword>
<evidence type="ECO:0000259" key="2">
    <source>
        <dbReference type="Pfam" id="PF01266"/>
    </source>
</evidence>
<dbReference type="Gene3D" id="3.50.50.60">
    <property type="entry name" value="FAD/NAD(P)-binding domain"/>
    <property type="match status" value="1"/>
</dbReference>
<dbReference type="InterPro" id="IPR006076">
    <property type="entry name" value="FAD-dep_OxRdtase"/>
</dbReference>
<feature type="domain" description="FAD dependent oxidoreductase" evidence="2">
    <location>
        <begin position="6"/>
        <end position="352"/>
    </location>
</feature>
<evidence type="ECO:0000256" key="1">
    <source>
        <dbReference type="ARBA" id="ARBA00023002"/>
    </source>
</evidence>
<dbReference type="PRINTS" id="PR00411">
    <property type="entry name" value="PNDRDTASEI"/>
</dbReference>
<reference evidence="3" key="1">
    <citation type="journal article" date="2022" name="Int. J. Syst. Evol. Microbiol.">
        <title>Pseudomonas aegrilactucae sp. nov. and Pseudomonas morbosilactucae sp. nov., pathogens causing bacterial rot of lettuce in Japan.</title>
        <authorList>
            <person name="Sawada H."/>
            <person name="Fujikawa T."/>
            <person name="Satou M."/>
        </authorList>
    </citation>
    <scope>NUCLEOTIDE SEQUENCE</scope>
    <source>
        <strain evidence="3">0166_1</strain>
    </source>
</reference>
<dbReference type="RefSeq" id="WP_259315277.1">
    <property type="nucleotide sequence ID" value="NZ_CP087164.1"/>
</dbReference>
<keyword evidence="1 3" id="KW-0560">Oxidoreductase</keyword>
<evidence type="ECO:0000313" key="4">
    <source>
        <dbReference type="Proteomes" id="UP001162834"/>
    </source>
</evidence>
<organism evidence="3 4">
    <name type="scientific">Capillimicrobium parvum</name>
    <dbReference type="NCBI Taxonomy" id="2884022"/>
    <lineage>
        <taxon>Bacteria</taxon>
        <taxon>Bacillati</taxon>
        <taxon>Actinomycetota</taxon>
        <taxon>Thermoleophilia</taxon>
        <taxon>Solirubrobacterales</taxon>
        <taxon>Capillimicrobiaceae</taxon>
        <taxon>Capillimicrobium</taxon>
    </lineage>
</organism>
<proteinExistence type="predicted"/>
<protein>
    <submittedName>
        <fullName evidence="3">Hydrogen cyanide synthase subunit HcnC</fullName>
        <ecNumber evidence="3">1.4.99.5</ecNumber>
    </submittedName>
</protein>
<dbReference type="Proteomes" id="UP001162834">
    <property type="component" value="Chromosome"/>
</dbReference>
<dbReference type="PANTHER" id="PTHR13847:SF289">
    <property type="entry name" value="GLYCINE OXIDASE"/>
    <property type="match status" value="1"/>
</dbReference>
<sequence>MNDPTDLLVVGGGAIGLCSAWRAAQRGMRVRVIERDRPGAGASTAAAGLLSPGEAHEWTGGHGTFNIAAMLGWEDFAAELEEFAGMPLEYRRSGALRLAFSEGDVAALELIDEVLSGVEIEHQMLDADGCRAEEPGVRGAVAGLLSPGDAHVHTERLIEALARACTRAGVELSVGVTPVSTLADSGEGVAGVRLSDGTKQPAALTLLAAGAWSSQVAWLPDDLRPPVRPLLGEYLILLGDPDAPVARRVLRGPGGSAAPRAQGRFWVGTTVREAGYATHPSAAAVADILARWTAILPGLAELGFERAGSGLRPGTPDRMPIVGPSPVDGLAYATGHGREGIIHTPLTGAAVAGLAAGDPMPDLMVPFAPDRLR</sequence>